<dbReference type="InterPro" id="IPR013325">
    <property type="entry name" value="RNA_pol_sigma_r2"/>
</dbReference>
<evidence type="ECO:0000256" key="2">
    <source>
        <dbReference type="ARBA" id="ARBA00023015"/>
    </source>
</evidence>
<dbReference type="OrthoDB" id="9784272at2"/>
<evidence type="ECO:0000256" key="3">
    <source>
        <dbReference type="ARBA" id="ARBA00023082"/>
    </source>
</evidence>
<dbReference type="NCBIfam" id="TIGR02937">
    <property type="entry name" value="sigma70-ECF"/>
    <property type="match status" value="1"/>
</dbReference>
<reference evidence="10 11" key="1">
    <citation type="submission" date="2015-12" db="EMBL/GenBank/DDBJ databases">
        <title>Genome sequence of Thalassospira lucentensis MCCC 1A02072.</title>
        <authorList>
            <person name="Lu L."/>
            <person name="Lai Q."/>
            <person name="Shao Z."/>
            <person name="Qian P."/>
        </authorList>
    </citation>
    <scope>NUCLEOTIDE SEQUENCE [LARGE SCALE GENOMIC DNA]</scope>
    <source>
        <strain evidence="10 11">MCCC 1A02072</strain>
    </source>
</reference>
<keyword evidence="4 6" id="KW-0238">DNA-binding</keyword>
<dbReference type="EMBL" id="LPVY01000023">
    <property type="protein sequence ID" value="KZB61581.1"/>
    <property type="molecule type" value="Genomic_DNA"/>
</dbReference>
<evidence type="ECO:0000256" key="5">
    <source>
        <dbReference type="ARBA" id="ARBA00023163"/>
    </source>
</evidence>
<sequence length="211" mass="23700">MNTIMTRPRRGPETKMSGTTRTRPGPADPAEAKRCASWIVAVAATQDREAFAQLFAHFAPRVKAYMFRFGGNSENAEELAQEAMMQVWRKAHLFDPQKAAASTWIFTIARNLRIDRFRQRKHIEVDDSDPTLIIDDSPLADEIVDRDEHAVLVKSAMEELPADQKVVVELSFFEDLSHSEIAEQLDIPLGTVKSRLRLALTKLRGGLEGVA</sequence>
<gene>
    <name evidence="10" type="ORF">AUP42_06390</name>
</gene>
<dbReference type="Pfam" id="PF04542">
    <property type="entry name" value="Sigma70_r2"/>
    <property type="match status" value="1"/>
</dbReference>
<dbReference type="InterPro" id="IPR013249">
    <property type="entry name" value="RNA_pol_sigma70_r4_t2"/>
</dbReference>
<dbReference type="SUPFAM" id="SSF88659">
    <property type="entry name" value="Sigma3 and sigma4 domains of RNA polymerase sigma factors"/>
    <property type="match status" value="1"/>
</dbReference>
<comment type="caution">
    <text evidence="10">The sequence shown here is derived from an EMBL/GenBank/DDBJ whole genome shotgun (WGS) entry which is preliminary data.</text>
</comment>
<evidence type="ECO:0000313" key="11">
    <source>
        <dbReference type="Proteomes" id="UP000076335"/>
    </source>
</evidence>
<dbReference type="GO" id="GO:0006352">
    <property type="term" value="P:DNA-templated transcription initiation"/>
    <property type="evidence" value="ECO:0007669"/>
    <property type="project" value="InterPro"/>
</dbReference>
<evidence type="ECO:0000256" key="6">
    <source>
        <dbReference type="RuleBase" id="RU000716"/>
    </source>
</evidence>
<feature type="domain" description="RNA polymerase sigma factor 70 region 4 type 2" evidence="9">
    <location>
        <begin position="153"/>
        <end position="203"/>
    </location>
</feature>
<name>A0A154L0U1_9PROT</name>
<dbReference type="SUPFAM" id="SSF88946">
    <property type="entry name" value="Sigma2 domain of RNA polymerase sigma factors"/>
    <property type="match status" value="1"/>
</dbReference>
<accession>A0A154L0U1</accession>
<dbReference type="Gene3D" id="1.10.1740.10">
    <property type="match status" value="1"/>
</dbReference>
<comment type="similarity">
    <text evidence="1 6">Belongs to the sigma-70 factor family. ECF subfamily.</text>
</comment>
<evidence type="ECO:0000256" key="4">
    <source>
        <dbReference type="ARBA" id="ARBA00023125"/>
    </source>
</evidence>
<dbReference type="GO" id="GO:0003677">
    <property type="term" value="F:DNA binding"/>
    <property type="evidence" value="ECO:0007669"/>
    <property type="project" value="UniProtKB-KW"/>
</dbReference>
<keyword evidence="3 6" id="KW-0731">Sigma factor</keyword>
<evidence type="ECO:0000259" key="9">
    <source>
        <dbReference type="Pfam" id="PF08281"/>
    </source>
</evidence>
<dbReference type="AlphaFoldDB" id="A0A154L0U1"/>
<dbReference type="InterPro" id="IPR036388">
    <property type="entry name" value="WH-like_DNA-bd_sf"/>
</dbReference>
<dbReference type="Proteomes" id="UP000076335">
    <property type="component" value="Unassembled WGS sequence"/>
</dbReference>
<dbReference type="InterPro" id="IPR000838">
    <property type="entry name" value="RNA_pol_sigma70_ECF_CS"/>
</dbReference>
<evidence type="ECO:0000313" key="10">
    <source>
        <dbReference type="EMBL" id="KZB61581.1"/>
    </source>
</evidence>
<dbReference type="Pfam" id="PF08281">
    <property type="entry name" value="Sigma70_r4_2"/>
    <property type="match status" value="1"/>
</dbReference>
<evidence type="ECO:0000256" key="7">
    <source>
        <dbReference type="SAM" id="MobiDB-lite"/>
    </source>
</evidence>
<dbReference type="PROSITE" id="PS01063">
    <property type="entry name" value="SIGMA70_ECF"/>
    <property type="match status" value="1"/>
</dbReference>
<dbReference type="InterPro" id="IPR014284">
    <property type="entry name" value="RNA_pol_sigma-70_dom"/>
</dbReference>
<dbReference type="PANTHER" id="PTHR43133:SF62">
    <property type="entry name" value="RNA POLYMERASE SIGMA FACTOR SIGZ"/>
    <property type="match status" value="1"/>
</dbReference>
<dbReference type="InterPro" id="IPR039425">
    <property type="entry name" value="RNA_pol_sigma-70-like"/>
</dbReference>
<evidence type="ECO:0000256" key="1">
    <source>
        <dbReference type="ARBA" id="ARBA00010641"/>
    </source>
</evidence>
<proteinExistence type="inferred from homology"/>
<evidence type="ECO:0000259" key="8">
    <source>
        <dbReference type="Pfam" id="PF04542"/>
    </source>
</evidence>
<keyword evidence="5 6" id="KW-0804">Transcription</keyword>
<feature type="domain" description="RNA polymerase sigma-70 region 2" evidence="8">
    <location>
        <begin position="54"/>
        <end position="121"/>
    </location>
</feature>
<dbReference type="CDD" id="cd06171">
    <property type="entry name" value="Sigma70_r4"/>
    <property type="match status" value="1"/>
</dbReference>
<dbReference type="Gene3D" id="1.10.10.10">
    <property type="entry name" value="Winged helix-like DNA-binding domain superfamily/Winged helix DNA-binding domain"/>
    <property type="match status" value="1"/>
</dbReference>
<dbReference type="InterPro" id="IPR007627">
    <property type="entry name" value="RNA_pol_sigma70_r2"/>
</dbReference>
<dbReference type="PANTHER" id="PTHR43133">
    <property type="entry name" value="RNA POLYMERASE ECF-TYPE SIGMA FACTO"/>
    <property type="match status" value="1"/>
</dbReference>
<dbReference type="InterPro" id="IPR013324">
    <property type="entry name" value="RNA_pol_sigma_r3/r4-like"/>
</dbReference>
<keyword evidence="2 6" id="KW-0805">Transcription regulation</keyword>
<dbReference type="GO" id="GO:0016987">
    <property type="term" value="F:sigma factor activity"/>
    <property type="evidence" value="ECO:0007669"/>
    <property type="project" value="UniProtKB-KW"/>
</dbReference>
<feature type="region of interest" description="Disordered" evidence="7">
    <location>
        <begin position="1"/>
        <end position="30"/>
    </location>
</feature>
<protein>
    <recommendedName>
        <fullName evidence="6">RNA polymerase sigma factor</fullName>
    </recommendedName>
</protein>
<organism evidence="10 11">
    <name type="scientific">Thalassospira lucentensis</name>
    <dbReference type="NCBI Taxonomy" id="168935"/>
    <lineage>
        <taxon>Bacteria</taxon>
        <taxon>Pseudomonadati</taxon>
        <taxon>Pseudomonadota</taxon>
        <taxon>Alphaproteobacteria</taxon>
        <taxon>Rhodospirillales</taxon>
        <taxon>Thalassospiraceae</taxon>
        <taxon>Thalassospira</taxon>
    </lineage>
</organism>